<sequence length="53" mass="5506">MTAHTTDTEAATTENGEARPATPAGEQGSAWSAPGYQIVETSMEVTAYFGAEL</sequence>
<accession>A0A7Y9EBE3</accession>
<feature type="compositionally biased region" description="Low complexity" evidence="4">
    <location>
        <begin position="1"/>
        <end position="15"/>
    </location>
</feature>
<evidence type="ECO:0000313" key="5">
    <source>
        <dbReference type="EMBL" id="NYD44683.1"/>
    </source>
</evidence>
<dbReference type="RefSeq" id="WP_179842232.1">
    <property type="nucleotide sequence ID" value="NZ_JACCBA010000001.1"/>
</dbReference>
<evidence type="ECO:0000256" key="2">
    <source>
        <dbReference type="ARBA" id="ARBA00009325"/>
    </source>
</evidence>
<name>A0A7Y9EBE3_9ACTN</name>
<proteinExistence type="inferred from homology"/>
<organism evidence="5 6">
    <name type="scientific">Actinomadura luteofluorescens</name>
    <dbReference type="NCBI Taxonomy" id="46163"/>
    <lineage>
        <taxon>Bacteria</taxon>
        <taxon>Bacillati</taxon>
        <taxon>Actinomycetota</taxon>
        <taxon>Actinomycetes</taxon>
        <taxon>Streptosporangiales</taxon>
        <taxon>Thermomonosporaceae</taxon>
        <taxon>Actinomadura</taxon>
    </lineage>
</organism>
<protein>
    <recommendedName>
        <fullName evidence="3">Coenzyme PQQ synthesis protein A</fullName>
    </recommendedName>
</protein>
<dbReference type="EMBL" id="JACCBA010000001">
    <property type="protein sequence ID" value="NYD44683.1"/>
    <property type="molecule type" value="Genomic_DNA"/>
</dbReference>
<comment type="similarity">
    <text evidence="2">Belongs to the PqqA family.</text>
</comment>
<dbReference type="Proteomes" id="UP000529783">
    <property type="component" value="Unassembled WGS sequence"/>
</dbReference>
<evidence type="ECO:0000313" key="6">
    <source>
        <dbReference type="Proteomes" id="UP000529783"/>
    </source>
</evidence>
<comment type="caution">
    <text evidence="5">The sequence shown here is derived from an EMBL/GenBank/DDBJ whole genome shotgun (WGS) entry which is preliminary data.</text>
</comment>
<keyword evidence="6" id="KW-1185">Reference proteome</keyword>
<evidence type="ECO:0000256" key="4">
    <source>
        <dbReference type="SAM" id="MobiDB-lite"/>
    </source>
</evidence>
<dbReference type="AlphaFoldDB" id="A0A7Y9EBE3"/>
<dbReference type="UniPathway" id="UPA00539"/>
<feature type="region of interest" description="Disordered" evidence="4">
    <location>
        <begin position="1"/>
        <end position="35"/>
    </location>
</feature>
<dbReference type="NCBIfam" id="TIGR02107">
    <property type="entry name" value="PQQ_syn_pqqA"/>
    <property type="match status" value="1"/>
</dbReference>
<evidence type="ECO:0000256" key="1">
    <source>
        <dbReference type="ARBA" id="ARBA00004886"/>
    </source>
</evidence>
<dbReference type="InterPro" id="IPR011725">
    <property type="entry name" value="PQQ_synth_PqqA"/>
</dbReference>
<dbReference type="GO" id="GO:0018189">
    <property type="term" value="P:pyrroloquinoline quinone biosynthetic process"/>
    <property type="evidence" value="ECO:0007669"/>
    <property type="project" value="UniProtKB-UniPathway"/>
</dbReference>
<reference evidence="5 6" key="1">
    <citation type="submission" date="2020-07" db="EMBL/GenBank/DDBJ databases">
        <title>Sequencing the genomes of 1000 actinobacteria strains.</title>
        <authorList>
            <person name="Klenk H.-P."/>
        </authorList>
    </citation>
    <scope>NUCLEOTIDE SEQUENCE [LARGE SCALE GENOMIC DNA]</scope>
    <source>
        <strain evidence="5 6">DSM 40398</strain>
    </source>
</reference>
<comment type="pathway">
    <text evidence="1">Cofactor biosynthesis; pyrroloquinoline quinone biosynthesis.</text>
</comment>
<evidence type="ECO:0000256" key="3">
    <source>
        <dbReference type="ARBA" id="ARBA00015086"/>
    </source>
</evidence>
<gene>
    <name evidence="5" type="ORF">BJY14_000666</name>
</gene>